<dbReference type="AlphaFoldDB" id="A0A517NUY9"/>
<evidence type="ECO:0000313" key="2">
    <source>
        <dbReference type="EMBL" id="QDT10947.1"/>
    </source>
</evidence>
<keyword evidence="3" id="KW-1185">Reference proteome</keyword>
<dbReference type="Proteomes" id="UP000319817">
    <property type="component" value="Chromosome"/>
</dbReference>
<organism evidence="2 3">
    <name type="scientific">Stieleria marina</name>
    <dbReference type="NCBI Taxonomy" id="1930275"/>
    <lineage>
        <taxon>Bacteria</taxon>
        <taxon>Pseudomonadati</taxon>
        <taxon>Planctomycetota</taxon>
        <taxon>Planctomycetia</taxon>
        <taxon>Pirellulales</taxon>
        <taxon>Pirellulaceae</taxon>
        <taxon>Stieleria</taxon>
    </lineage>
</organism>
<proteinExistence type="predicted"/>
<name>A0A517NUY9_9BACT</name>
<dbReference type="EMBL" id="CP036526">
    <property type="protein sequence ID" value="QDT10947.1"/>
    <property type="molecule type" value="Genomic_DNA"/>
</dbReference>
<protein>
    <submittedName>
        <fullName evidence="2">Uncharacterized protein</fullName>
    </submittedName>
</protein>
<feature type="compositionally biased region" description="Polar residues" evidence="1">
    <location>
        <begin position="25"/>
        <end position="43"/>
    </location>
</feature>
<sequence length="113" mass="12199">MLNRLEANWSRSELAGTQLANAQGESQVISTSLLNPSANADSSETQKDDSTQEELNLAPKAWQVTSPSSGNANDVAIIQYVNDDSETETEDNELEGAWDILASDKLISTVITE</sequence>
<evidence type="ECO:0000256" key="1">
    <source>
        <dbReference type="SAM" id="MobiDB-lite"/>
    </source>
</evidence>
<feature type="region of interest" description="Disordered" evidence="1">
    <location>
        <begin position="25"/>
        <end position="55"/>
    </location>
</feature>
<evidence type="ECO:0000313" key="3">
    <source>
        <dbReference type="Proteomes" id="UP000319817"/>
    </source>
</evidence>
<accession>A0A517NUY9</accession>
<gene>
    <name evidence="2" type="ORF">K239x_29400</name>
</gene>
<reference evidence="2 3" key="1">
    <citation type="submission" date="2019-02" db="EMBL/GenBank/DDBJ databases">
        <title>Deep-cultivation of Planctomycetes and their phenomic and genomic characterization uncovers novel biology.</title>
        <authorList>
            <person name="Wiegand S."/>
            <person name="Jogler M."/>
            <person name="Boedeker C."/>
            <person name="Pinto D."/>
            <person name="Vollmers J."/>
            <person name="Rivas-Marin E."/>
            <person name="Kohn T."/>
            <person name="Peeters S.H."/>
            <person name="Heuer A."/>
            <person name="Rast P."/>
            <person name="Oberbeckmann S."/>
            <person name="Bunk B."/>
            <person name="Jeske O."/>
            <person name="Meyerdierks A."/>
            <person name="Storesund J.E."/>
            <person name="Kallscheuer N."/>
            <person name="Luecker S."/>
            <person name="Lage O.M."/>
            <person name="Pohl T."/>
            <person name="Merkel B.J."/>
            <person name="Hornburger P."/>
            <person name="Mueller R.-W."/>
            <person name="Bruemmer F."/>
            <person name="Labrenz M."/>
            <person name="Spormann A.M."/>
            <person name="Op den Camp H."/>
            <person name="Overmann J."/>
            <person name="Amann R."/>
            <person name="Jetten M.S.M."/>
            <person name="Mascher T."/>
            <person name="Medema M.H."/>
            <person name="Devos D.P."/>
            <person name="Kaster A.-K."/>
            <person name="Ovreas L."/>
            <person name="Rohde M."/>
            <person name="Galperin M.Y."/>
            <person name="Jogler C."/>
        </authorList>
    </citation>
    <scope>NUCLEOTIDE SEQUENCE [LARGE SCALE GENOMIC DNA]</scope>
    <source>
        <strain evidence="2 3">K23_9</strain>
    </source>
</reference>